<name>A0A913ZEC8_PATMI</name>
<dbReference type="AlphaFoldDB" id="A0A913ZEC8"/>
<dbReference type="RefSeq" id="XP_038049829.1">
    <property type="nucleotide sequence ID" value="XM_038193901.1"/>
</dbReference>
<dbReference type="OrthoDB" id="3936150at2759"/>
<dbReference type="GO" id="GO:0022857">
    <property type="term" value="F:transmembrane transporter activity"/>
    <property type="evidence" value="ECO:0007669"/>
    <property type="project" value="InterPro"/>
</dbReference>
<dbReference type="OMA" id="NIWARIG"/>
<dbReference type="PROSITE" id="PS50850">
    <property type="entry name" value="MFS"/>
    <property type="match status" value="1"/>
</dbReference>
<sequence length="147" mass="16048">MVGKFGIAGALSVSDLYVAELLPTQVRNVGSGMNGMGFGVGTTLAPYITRIQDFWPPATMLIFGILTILAAIPVFLFLPETMGRDLPTTIEEGENFTKRPHKKEEKDVVTLGVSMVSVEVQANMKRIKQSEIDNVGDKCQDEETVDL</sequence>
<dbReference type="Pfam" id="PF07690">
    <property type="entry name" value="MFS_1"/>
    <property type="match status" value="1"/>
</dbReference>
<protein>
    <recommendedName>
        <fullName evidence="6">Major facilitator superfamily (MFS) profile domain-containing protein</fullName>
    </recommendedName>
</protein>
<reference evidence="7" key="1">
    <citation type="submission" date="2022-11" db="UniProtKB">
        <authorList>
            <consortium name="EnsemblMetazoa"/>
        </authorList>
    </citation>
    <scope>IDENTIFICATION</scope>
</reference>
<dbReference type="SUPFAM" id="SSF103473">
    <property type="entry name" value="MFS general substrate transporter"/>
    <property type="match status" value="1"/>
</dbReference>
<organism evidence="7 8">
    <name type="scientific">Patiria miniata</name>
    <name type="common">Bat star</name>
    <name type="synonym">Asterina miniata</name>
    <dbReference type="NCBI Taxonomy" id="46514"/>
    <lineage>
        <taxon>Eukaryota</taxon>
        <taxon>Metazoa</taxon>
        <taxon>Echinodermata</taxon>
        <taxon>Eleutherozoa</taxon>
        <taxon>Asterozoa</taxon>
        <taxon>Asteroidea</taxon>
        <taxon>Valvatacea</taxon>
        <taxon>Valvatida</taxon>
        <taxon>Asterinidae</taxon>
        <taxon>Patiria</taxon>
    </lineage>
</organism>
<evidence type="ECO:0000256" key="1">
    <source>
        <dbReference type="ARBA" id="ARBA00004141"/>
    </source>
</evidence>
<evidence type="ECO:0000313" key="8">
    <source>
        <dbReference type="Proteomes" id="UP000887568"/>
    </source>
</evidence>
<evidence type="ECO:0000313" key="7">
    <source>
        <dbReference type="EnsemblMetazoa" id="XP_038049829.1"/>
    </source>
</evidence>
<accession>A0A913ZEC8</accession>
<feature type="domain" description="Major facilitator superfamily (MFS) profile" evidence="6">
    <location>
        <begin position="1"/>
        <end position="82"/>
    </location>
</feature>
<dbReference type="GeneID" id="119723330"/>
<dbReference type="PANTHER" id="PTHR24064">
    <property type="entry name" value="SOLUTE CARRIER FAMILY 22 MEMBER"/>
    <property type="match status" value="1"/>
</dbReference>
<evidence type="ECO:0000256" key="5">
    <source>
        <dbReference type="SAM" id="Phobius"/>
    </source>
</evidence>
<evidence type="ECO:0000259" key="6">
    <source>
        <dbReference type="PROSITE" id="PS50850"/>
    </source>
</evidence>
<dbReference type="InterPro" id="IPR011701">
    <property type="entry name" value="MFS"/>
</dbReference>
<dbReference type="InterPro" id="IPR036259">
    <property type="entry name" value="MFS_trans_sf"/>
</dbReference>
<keyword evidence="2 5" id="KW-0812">Transmembrane</keyword>
<dbReference type="InterPro" id="IPR020846">
    <property type="entry name" value="MFS_dom"/>
</dbReference>
<feature type="transmembrane region" description="Helical" evidence="5">
    <location>
        <begin position="54"/>
        <end position="78"/>
    </location>
</feature>
<dbReference type="Proteomes" id="UP000887568">
    <property type="component" value="Unplaced"/>
</dbReference>
<evidence type="ECO:0000256" key="2">
    <source>
        <dbReference type="ARBA" id="ARBA00022692"/>
    </source>
</evidence>
<evidence type="ECO:0000256" key="4">
    <source>
        <dbReference type="ARBA" id="ARBA00023136"/>
    </source>
</evidence>
<keyword evidence="4 5" id="KW-0472">Membrane</keyword>
<dbReference type="EnsemblMetazoa" id="XM_038193901.1">
    <property type="protein sequence ID" value="XP_038049829.1"/>
    <property type="gene ID" value="LOC119723330"/>
</dbReference>
<keyword evidence="3 5" id="KW-1133">Transmembrane helix</keyword>
<proteinExistence type="predicted"/>
<comment type="subcellular location">
    <subcellularLocation>
        <location evidence="1">Membrane</location>
        <topology evidence="1">Multi-pass membrane protein</topology>
    </subcellularLocation>
</comment>
<dbReference type="GO" id="GO:0016020">
    <property type="term" value="C:membrane"/>
    <property type="evidence" value="ECO:0007669"/>
    <property type="project" value="UniProtKB-SubCell"/>
</dbReference>
<keyword evidence="8" id="KW-1185">Reference proteome</keyword>
<dbReference type="Gene3D" id="1.20.1250.20">
    <property type="entry name" value="MFS general substrate transporter like domains"/>
    <property type="match status" value="1"/>
</dbReference>
<evidence type="ECO:0000256" key="3">
    <source>
        <dbReference type="ARBA" id="ARBA00022989"/>
    </source>
</evidence>